<name>A0A023AWA9_GRENI</name>
<evidence type="ECO:0000259" key="7">
    <source>
        <dbReference type="Pfam" id="PF17917"/>
    </source>
</evidence>
<dbReference type="GeneID" id="22916782"/>
<keyword evidence="4" id="KW-0255">Endonuclease</keyword>
<gene>
    <name evidence="8" type="ORF">GNI_234280</name>
</gene>
<dbReference type="RefSeq" id="XP_011134697.1">
    <property type="nucleotide sequence ID" value="XM_011136395.1"/>
</dbReference>
<protein>
    <submittedName>
        <fullName evidence="8">RNase HI in long-term repeat retroelement Ty3/gypsy family protein</fullName>
    </submittedName>
</protein>
<reference evidence="8" key="1">
    <citation type="submission" date="2013-12" db="EMBL/GenBank/DDBJ databases">
        <authorList>
            <person name="Omoto C.K."/>
            <person name="Sibley D."/>
            <person name="Venepally P."/>
            <person name="Hadjithomas M."/>
            <person name="Karamycheva S."/>
            <person name="Brunk B."/>
            <person name="Roos D."/>
            <person name="Caler E."/>
            <person name="Lorenzi H."/>
        </authorList>
    </citation>
    <scope>NUCLEOTIDE SEQUENCE</scope>
</reference>
<dbReference type="Proteomes" id="UP000019763">
    <property type="component" value="Unassembled WGS sequence"/>
</dbReference>
<dbReference type="GO" id="GO:0004519">
    <property type="term" value="F:endonuclease activity"/>
    <property type="evidence" value="ECO:0007669"/>
    <property type="project" value="UniProtKB-KW"/>
</dbReference>
<evidence type="ECO:0000313" key="9">
    <source>
        <dbReference type="Proteomes" id="UP000019763"/>
    </source>
</evidence>
<dbReference type="Pfam" id="PF17917">
    <property type="entry name" value="RT_RNaseH"/>
    <property type="match status" value="1"/>
</dbReference>
<evidence type="ECO:0000256" key="4">
    <source>
        <dbReference type="ARBA" id="ARBA00022759"/>
    </source>
</evidence>
<evidence type="ECO:0000256" key="6">
    <source>
        <dbReference type="ARBA" id="ARBA00022918"/>
    </source>
</evidence>
<evidence type="ECO:0000256" key="3">
    <source>
        <dbReference type="ARBA" id="ARBA00022722"/>
    </source>
</evidence>
<feature type="domain" description="Reverse transcriptase RNase H-like" evidence="7">
    <location>
        <begin position="89"/>
        <end position="190"/>
    </location>
</feature>
<evidence type="ECO:0000256" key="1">
    <source>
        <dbReference type="ARBA" id="ARBA00022679"/>
    </source>
</evidence>
<dbReference type="InterPro" id="IPR041373">
    <property type="entry name" value="RT_RNaseH"/>
</dbReference>
<evidence type="ECO:0000256" key="5">
    <source>
        <dbReference type="ARBA" id="ARBA00022801"/>
    </source>
</evidence>
<dbReference type="PANTHER" id="PTHR34072">
    <property type="entry name" value="ENZYMATIC POLYPROTEIN-RELATED"/>
    <property type="match status" value="1"/>
</dbReference>
<evidence type="ECO:0000256" key="2">
    <source>
        <dbReference type="ARBA" id="ARBA00022695"/>
    </source>
</evidence>
<keyword evidence="5" id="KW-0378">Hydrolase</keyword>
<keyword evidence="3" id="KW-0540">Nuclease</keyword>
<dbReference type="FunFam" id="3.10.20.370:FF:000001">
    <property type="entry name" value="Retrovirus-related Pol polyprotein from transposon 17.6-like protein"/>
    <property type="match status" value="1"/>
</dbReference>
<comment type="caution">
    <text evidence="8">The sequence shown here is derived from an EMBL/GenBank/DDBJ whole genome shotgun (WGS) entry which is preliminary data.</text>
</comment>
<dbReference type="GO" id="GO:0016787">
    <property type="term" value="F:hydrolase activity"/>
    <property type="evidence" value="ECO:0007669"/>
    <property type="project" value="UniProtKB-KW"/>
</dbReference>
<keyword evidence="2" id="KW-0548">Nucleotidyltransferase</keyword>
<dbReference type="OrthoDB" id="2013610at2759"/>
<evidence type="ECO:0000313" key="8">
    <source>
        <dbReference type="EMBL" id="EZG42723.1"/>
    </source>
</evidence>
<dbReference type="Gene3D" id="3.10.20.370">
    <property type="match status" value="1"/>
</dbReference>
<dbReference type="CDD" id="cd09274">
    <property type="entry name" value="RNase_HI_RT_Ty3"/>
    <property type="match status" value="1"/>
</dbReference>
<keyword evidence="9" id="KW-1185">Reference proteome</keyword>
<accession>A0A023AWA9</accession>
<organism evidence="8 9">
    <name type="scientific">Gregarina niphandrodes</name>
    <name type="common">Septate eugregarine</name>
    <dbReference type="NCBI Taxonomy" id="110365"/>
    <lineage>
        <taxon>Eukaryota</taxon>
        <taxon>Sar</taxon>
        <taxon>Alveolata</taxon>
        <taxon>Apicomplexa</taxon>
        <taxon>Conoidasida</taxon>
        <taxon>Gregarinasina</taxon>
        <taxon>Eugregarinorida</taxon>
        <taxon>Gregarinidae</taxon>
        <taxon>Gregarina</taxon>
    </lineage>
</organism>
<proteinExistence type="predicted"/>
<sequence>MRAIVETLTQKRFAVNYDKSVLEPQKELDFLGHKIAYKSIEVYSAIRRNCTTTVHNTTSTRWGFGEKELKAWSHLKEVLTQVPNLHPIDSNSPIALDTDASQRGIGACLYLQKDDDLFPVAYASHAFTKHEAKRPIRELEAFAIVWALRHFRQLLLGCNITIRTDHESLRWMRNCDKGRIARWNSSLDEFDLQIIYSKGKENRVAVVNWSDALGRGAVGPYLTVRSTHRPTALHWRANVS</sequence>
<dbReference type="EMBL" id="AFNH02001876">
    <property type="protein sequence ID" value="EZG42723.1"/>
    <property type="molecule type" value="Genomic_DNA"/>
</dbReference>
<dbReference type="VEuPathDB" id="CryptoDB:GNI_234280"/>
<keyword evidence="6" id="KW-0695">RNA-directed DNA polymerase</keyword>
<dbReference type="SUPFAM" id="SSF56672">
    <property type="entry name" value="DNA/RNA polymerases"/>
    <property type="match status" value="1"/>
</dbReference>
<dbReference type="AlphaFoldDB" id="A0A023AWA9"/>
<dbReference type="InterPro" id="IPR043502">
    <property type="entry name" value="DNA/RNA_pol_sf"/>
</dbReference>
<dbReference type="GO" id="GO:0003964">
    <property type="term" value="F:RNA-directed DNA polymerase activity"/>
    <property type="evidence" value="ECO:0007669"/>
    <property type="project" value="UniProtKB-KW"/>
</dbReference>
<keyword evidence="1" id="KW-0808">Transferase</keyword>